<evidence type="ECO:0000313" key="3">
    <source>
        <dbReference type="Proteomes" id="UP001375743"/>
    </source>
</evidence>
<feature type="signal peptide" evidence="1">
    <location>
        <begin position="1"/>
        <end position="27"/>
    </location>
</feature>
<keyword evidence="3" id="KW-1185">Reference proteome</keyword>
<evidence type="ECO:0000256" key="1">
    <source>
        <dbReference type="SAM" id="SignalP"/>
    </source>
</evidence>
<feature type="chain" id="PRO_5045531025" evidence="1">
    <location>
        <begin position="28"/>
        <end position="204"/>
    </location>
</feature>
<dbReference type="EMBL" id="JBBLZC010000044">
    <property type="protein sequence ID" value="MEK0086107.1"/>
    <property type="molecule type" value="Genomic_DNA"/>
</dbReference>
<dbReference type="InterPro" id="IPR042245">
    <property type="entry name" value="Tgt2/MlaC_sf"/>
</dbReference>
<dbReference type="PANTHER" id="PTHR36573">
    <property type="entry name" value="INTERMEMBRANE PHOSPHOLIPID TRANSPORT SYSTEM BINDING PROTEIN MLAC"/>
    <property type="match status" value="1"/>
</dbReference>
<keyword evidence="1" id="KW-0732">Signal</keyword>
<name>A0ABU8XY18_9PROT</name>
<dbReference type="InterPro" id="IPR008869">
    <property type="entry name" value="MlaC/ttg2D"/>
</dbReference>
<organism evidence="2 3">
    <name type="scientific">Benzoatithermus flavus</name>
    <dbReference type="NCBI Taxonomy" id="3108223"/>
    <lineage>
        <taxon>Bacteria</taxon>
        <taxon>Pseudomonadati</taxon>
        <taxon>Pseudomonadota</taxon>
        <taxon>Alphaproteobacteria</taxon>
        <taxon>Geminicoccales</taxon>
        <taxon>Geminicoccaceae</taxon>
        <taxon>Benzoatithermus</taxon>
    </lineage>
</organism>
<protein>
    <submittedName>
        <fullName evidence="2">ABC transporter substrate-binding protein</fullName>
    </submittedName>
</protein>
<evidence type="ECO:0000313" key="2">
    <source>
        <dbReference type="EMBL" id="MEK0086107.1"/>
    </source>
</evidence>
<dbReference type="Pfam" id="PF05494">
    <property type="entry name" value="MlaC"/>
    <property type="match status" value="1"/>
</dbReference>
<dbReference type="InterPro" id="IPR006311">
    <property type="entry name" value="TAT_signal"/>
</dbReference>
<dbReference type="Proteomes" id="UP001375743">
    <property type="component" value="Unassembled WGS sequence"/>
</dbReference>
<dbReference type="PANTHER" id="PTHR36573:SF1">
    <property type="entry name" value="INTERMEMBRANE PHOSPHOLIPID TRANSPORT SYSTEM BINDING PROTEIN MLAC"/>
    <property type="match status" value="1"/>
</dbReference>
<accession>A0ABU8XY18</accession>
<dbReference type="RefSeq" id="WP_418161951.1">
    <property type="nucleotide sequence ID" value="NZ_JBBLZC010000044.1"/>
</dbReference>
<dbReference type="PROSITE" id="PS51318">
    <property type="entry name" value="TAT"/>
    <property type="match status" value="1"/>
</dbReference>
<proteinExistence type="predicted"/>
<reference evidence="2 3" key="1">
    <citation type="submission" date="2024-01" db="EMBL/GenBank/DDBJ databases">
        <title>Multi-omics insights into the function and evolution of sodium benzoate biodegradation pathways in Benzoatithermus flavus gen. nov., sp. nov. from hot spring.</title>
        <authorList>
            <person name="Hu C.-J."/>
            <person name="Li W.-J."/>
        </authorList>
    </citation>
    <scope>NUCLEOTIDE SEQUENCE [LARGE SCALE GENOMIC DNA]</scope>
    <source>
        <strain evidence="2 3">SYSU G07066</strain>
    </source>
</reference>
<gene>
    <name evidence="2" type="ORF">U1T56_23360</name>
</gene>
<sequence>MSCILLSRRRWLALSLAGLVVPGAATRAAKAEGAEAVIDRLTRKAVRILATTEVGSPQRKAGLRSLLEEGFDLPYLAQLAVGRAWRKLSAAERQDFIRIFTRWVLETQSARLSQYAGEEIVVTGSRPVGEGDTMVATRIQGGKLEQPIEVDWRVRERGGDDRIIDVVIEGVSMVVTYRNEFQAIVERGGVEALKAELAARAGKS</sequence>
<comment type="caution">
    <text evidence="2">The sequence shown here is derived from an EMBL/GenBank/DDBJ whole genome shotgun (WGS) entry which is preliminary data.</text>
</comment>
<dbReference type="Gene3D" id="3.10.450.710">
    <property type="entry name" value="Tgt2/MlaC"/>
    <property type="match status" value="1"/>
</dbReference>